<proteinExistence type="predicted"/>
<reference evidence="1" key="1">
    <citation type="submission" date="2011-01" db="EMBL/GenBank/DDBJ databases">
        <authorList>
            <person name="Muzny D."/>
            <person name="Qin X."/>
            <person name="Buhay C."/>
            <person name="Dugan-Rocha S."/>
            <person name="Ding Y."/>
            <person name="Chen G."/>
            <person name="Hawes A."/>
            <person name="Holder M."/>
            <person name="Jhangiani S."/>
            <person name="Johnson A."/>
            <person name="Khan Z."/>
            <person name="Li Z."/>
            <person name="Liu W."/>
            <person name="Liu X."/>
            <person name="Perez L."/>
            <person name="Shen H."/>
            <person name="Wang Q."/>
            <person name="Watt J."/>
            <person name="Xi L."/>
            <person name="Xin Y."/>
            <person name="Zhou J."/>
            <person name="Deng J."/>
            <person name="Jiang H."/>
            <person name="Liu Y."/>
            <person name="Qu J."/>
            <person name="Song X.-Z."/>
            <person name="Zhang L."/>
            <person name="Villasana D."/>
            <person name="Johnson A."/>
            <person name="Liu J."/>
            <person name="Liyanage D."/>
            <person name="Lorensuhewa L."/>
            <person name="Robinson T."/>
            <person name="Song A."/>
            <person name="Song B.-B."/>
            <person name="Dinh H."/>
            <person name="Thornton R."/>
            <person name="Coyle M."/>
            <person name="Francisco L."/>
            <person name="Jackson L."/>
            <person name="Javaid M."/>
            <person name="Korchina V."/>
            <person name="Kovar C."/>
            <person name="Mata R."/>
            <person name="Mathew T."/>
            <person name="Ngo R."/>
            <person name="Nguyen L."/>
            <person name="Nguyen N."/>
            <person name="Okwuonu G."/>
            <person name="Ongeri F."/>
            <person name="Pham C."/>
            <person name="Simmons D."/>
            <person name="Wilczek-Boney K."/>
            <person name="Hale W."/>
            <person name="Jakkamsetti A."/>
            <person name="Pham P."/>
            <person name="Ruth R."/>
            <person name="San Lucas F."/>
            <person name="Warren J."/>
            <person name="Zhang J."/>
            <person name="Zhao Z."/>
            <person name="Zhou C."/>
            <person name="Zhu D."/>
            <person name="Lee S."/>
            <person name="Bess C."/>
            <person name="Blankenburg K."/>
            <person name="Forbes L."/>
            <person name="Fu Q."/>
            <person name="Gubbala S."/>
            <person name="Hirani K."/>
            <person name="Jayaseelan J.C."/>
            <person name="Lara F."/>
            <person name="Munidasa M."/>
            <person name="Palculict T."/>
            <person name="Patil S."/>
            <person name="Pu L.-L."/>
            <person name="Saada N."/>
            <person name="Tang L."/>
            <person name="Weissenberger G."/>
            <person name="Zhu Y."/>
            <person name="Hemphill L."/>
            <person name="Shang Y."/>
            <person name="Youmans B."/>
            <person name="Ayvaz T."/>
            <person name="Ross M."/>
            <person name="Santibanez J."/>
            <person name="Aqrawi P."/>
            <person name="Gross S."/>
            <person name="Joshi V."/>
            <person name="Fowler G."/>
            <person name="Nazareth L."/>
            <person name="Reid J."/>
            <person name="Worley K."/>
            <person name="Petrosino J."/>
            <person name="Highlander S."/>
            <person name="Gibbs R."/>
        </authorList>
    </citation>
    <scope>NUCLEOTIDE SEQUENCE [LARGE SCALE GENOMIC DNA]</scope>
    <source>
        <strain evidence="1">ATCC 19414</strain>
    </source>
</reference>
<accession>E7FX32</accession>
<sequence>MGRLTASLDNKQLLRSADNKKVYPNSIIIKGEKREEAMPTSLIWDIRYNSELVRKENDGFNFRINKDTIKAYHADQEDKYIEIPATYDTMKFNHSVIVDSKTIEKEGRFDVVWNDEGTDAQFRLKSKETLSEPVMFRIILENKINEKYQSGKTIRDELMDSPSLKFEGDAEVKSFTNEQEITGTEPTEAEFKEREATNYLVLLDKKPIMIDYRTKEVIWGASINTTTAHCIGLPGLSYIDKLGEGLEFEPMDSEHKLLLFKIDPAENSYREYEQFRHEVQKIMDDSALESANIFAAVTELLTKPLVEEGESDKTYGQVAQLLDDTLVGYASLED</sequence>
<gene>
    <name evidence="1" type="ORF">HMPREF0357_10914</name>
</gene>
<name>E7FX32_ERYRH</name>
<organism evidence="1 2">
    <name type="scientific">Erysipelothrix rhusiopathiae ATCC 19414</name>
    <dbReference type="NCBI Taxonomy" id="525280"/>
    <lineage>
        <taxon>Bacteria</taxon>
        <taxon>Bacillati</taxon>
        <taxon>Bacillota</taxon>
        <taxon>Erysipelotrichia</taxon>
        <taxon>Erysipelotrichales</taxon>
        <taxon>Erysipelotrichaceae</taxon>
        <taxon>Erysipelothrix</taxon>
    </lineage>
</organism>
<keyword evidence="2" id="KW-1185">Reference proteome</keyword>
<evidence type="ECO:0000313" key="1">
    <source>
        <dbReference type="EMBL" id="EFY08807.1"/>
    </source>
</evidence>
<dbReference type="Proteomes" id="UP000003028">
    <property type="component" value="Unassembled WGS sequence"/>
</dbReference>
<protein>
    <submittedName>
        <fullName evidence="1">Uncharacterized protein</fullName>
    </submittedName>
</protein>
<dbReference type="EMBL" id="ACLK02000002">
    <property type="protein sequence ID" value="EFY08807.1"/>
    <property type="molecule type" value="Genomic_DNA"/>
</dbReference>
<dbReference type="RefSeq" id="WP_003774611.1">
    <property type="nucleotide sequence ID" value="NZ_ACLK02000002.1"/>
</dbReference>
<dbReference type="AlphaFoldDB" id="E7FX32"/>
<dbReference type="STRING" id="1648.A2I91_01635"/>
<evidence type="ECO:0000313" key="2">
    <source>
        <dbReference type="Proteomes" id="UP000003028"/>
    </source>
</evidence>
<comment type="caution">
    <text evidence="1">The sequence shown here is derived from an EMBL/GenBank/DDBJ whole genome shotgun (WGS) entry which is preliminary data.</text>
</comment>